<keyword evidence="2 3" id="KW-0694">RNA-binding</keyword>
<feature type="domain" description="RRM" evidence="5">
    <location>
        <begin position="277"/>
        <end position="352"/>
    </location>
</feature>
<accession>A0A9P1N6L6</accession>
<evidence type="ECO:0000313" key="7">
    <source>
        <dbReference type="Proteomes" id="UP001152747"/>
    </source>
</evidence>
<name>A0A9P1N6L6_9PELO</name>
<evidence type="ECO:0000256" key="1">
    <source>
        <dbReference type="ARBA" id="ARBA00022737"/>
    </source>
</evidence>
<comment type="caution">
    <text evidence="6">The sequence shown here is derived from an EMBL/GenBank/DDBJ whole genome shotgun (WGS) entry which is preliminary data.</text>
</comment>
<dbReference type="InterPro" id="IPR012677">
    <property type="entry name" value="Nucleotide-bd_a/b_plait_sf"/>
</dbReference>
<evidence type="ECO:0000256" key="2">
    <source>
        <dbReference type="ARBA" id="ARBA00022884"/>
    </source>
</evidence>
<proteinExistence type="predicted"/>
<dbReference type="SUPFAM" id="SSF54928">
    <property type="entry name" value="RNA-binding domain, RBD"/>
    <property type="match status" value="2"/>
</dbReference>
<dbReference type="GO" id="GO:0003723">
    <property type="term" value="F:RNA binding"/>
    <property type="evidence" value="ECO:0007669"/>
    <property type="project" value="UniProtKB-UniRule"/>
</dbReference>
<evidence type="ECO:0000256" key="3">
    <source>
        <dbReference type="PROSITE-ProRule" id="PRU00176"/>
    </source>
</evidence>
<feature type="domain" description="RRM" evidence="5">
    <location>
        <begin position="116"/>
        <end position="193"/>
    </location>
</feature>
<feature type="region of interest" description="Disordered" evidence="4">
    <location>
        <begin position="381"/>
        <end position="429"/>
    </location>
</feature>
<dbReference type="EMBL" id="CANHGI010000004">
    <property type="protein sequence ID" value="CAI5449697.1"/>
    <property type="molecule type" value="Genomic_DNA"/>
</dbReference>
<feature type="compositionally biased region" description="Low complexity" evidence="4">
    <location>
        <begin position="420"/>
        <end position="429"/>
    </location>
</feature>
<dbReference type="InterPro" id="IPR035979">
    <property type="entry name" value="RBD_domain_sf"/>
</dbReference>
<evidence type="ECO:0000259" key="5">
    <source>
        <dbReference type="PROSITE" id="PS50102"/>
    </source>
</evidence>
<dbReference type="InterPro" id="IPR000504">
    <property type="entry name" value="RRM_dom"/>
</dbReference>
<feature type="compositionally biased region" description="Gly residues" evidence="4">
    <location>
        <begin position="406"/>
        <end position="417"/>
    </location>
</feature>
<dbReference type="AlphaFoldDB" id="A0A9P1N6L6"/>
<dbReference type="Proteomes" id="UP001152747">
    <property type="component" value="Unassembled WGS sequence"/>
</dbReference>
<organism evidence="6 7">
    <name type="scientific">Caenorhabditis angaria</name>
    <dbReference type="NCBI Taxonomy" id="860376"/>
    <lineage>
        <taxon>Eukaryota</taxon>
        <taxon>Metazoa</taxon>
        <taxon>Ecdysozoa</taxon>
        <taxon>Nematoda</taxon>
        <taxon>Chromadorea</taxon>
        <taxon>Rhabditida</taxon>
        <taxon>Rhabditina</taxon>
        <taxon>Rhabditomorpha</taxon>
        <taxon>Rhabditoidea</taxon>
        <taxon>Rhabditidae</taxon>
        <taxon>Peloderinae</taxon>
        <taxon>Caenorhabditis</taxon>
    </lineage>
</organism>
<dbReference type="SMART" id="SM00360">
    <property type="entry name" value="RRM"/>
    <property type="match status" value="3"/>
</dbReference>
<gene>
    <name evidence="6" type="ORF">CAMP_LOCUS12334</name>
</gene>
<protein>
    <recommendedName>
        <fullName evidence="5">RRM domain-containing protein</fullName>
    </recommendedName>
</protein>
<dbReference type="Pfam" id="PF00076">
    <property type="entry name" value="RRM_1"/>
    <property type="match status" value="2"/>
</dbReference>
<dbReference type="CDD" id="cd12254">
    <property type="entry name" value="RRM_hnRNPH_ESRPs_RBM12_like"/>
    <property type="match status" value="2"/>
</dbReference>
<feature type="region of interest" description="Disordered" evidence="4">
    <location>
        <begin position="447"/>
        <end position="478"/>
    </location>
</feature>
<keyword evidence="7" id="KW-1185">Reference proteome</keyword>
<sequence length="478" mass="52434">MSDENTSEVKPEVEETKRVYTPYIKLRGLPFSINEEEIREFFGDLTIKRVKILAGFNGKSSGEAMVEMGSNEDAGKAMGLDRKEIKKRYIEVFSAPLCDGEGAFKAAAGGGENDGFIVRLRGVPWSCTEHDVKEFFEGLETTEVIIGTVGGPGTKATGEAFAKFATIEQSQTAMEYNNRHMGSRYIEVFQSNKVEWNRAKGIPVPESYQRTGIRPLMASGHDTYYNPPAAQHHYDYSSAGRYADPYAYDAYSAGYDPYGAGAHASYGGNVGYDEQAMRLYMRGLPFDADAHAVEAFFSPIHVVAVKLGITESNRASGDAIAEFNDYNDMVSAMSRNNHRIGRRYVELFYTRDAPGNMKKLMWKEASGPNVGAAPALDPVINGWSNKGNTSNRTPIGPVMPEEHRGGYGPGRGRGGPPMRGPSGHEAAAARAARDAWAAYGYDTSAQWPAAHDPYADRQREAHPHHDPSAASWGSYPQY</sequence>
<feature type="compositionally biased region" description="Polar residues" evidence="4">
    <location>
        <begin position="382"/>
        <end position="393"/>
    </location>
</feature>
<feature type="compositionally biased region" description="Basic and acidic residues" evidence="4">
    <location>
        <begin position="453"/>
        <end position="467"/>
    </location>
</feature>
<dbReference type="OrthoDB" id="431068at2759"/>
<evidence type="ECO:0000256" key="4">
    <source>
        <dbReference type="SAM" id="MobiDB-lite"/>
    </source>
</evidence>
<dbReference type="PROSITE" id="PS50102">
    <property type="entry name" value="RRM"/>
    <property type="match status" value="3"/>
</dbReference>
<feature type="domain" description="RRM" evidence="5">
    <location>
        <begin position="22"/>
        <end position="97"/>
    </location>
</feature>
<dbReference type="Gene3D" id="3.30.70.330">
    <property type="match status" value="3"/>
</dbReference>
<evidence type="ECO:0000313" key="6">
    <source>
        <dbReference type="EMBL" id="CAI5449697.1"/>
    </source>
</evidence>
<dbReference type="InterPro" id="IPR050666">
    <property type="entry name" value="ESRP"/>
</dbReference>
<dbReference type="PANTHER" id="PTHR13976">
    <property type="entry name" value="HETEROGENEOUS NUCLEAR RIBONUCLEOPROTEIN-RELATED"/>
    <property type="match status" value="1"/>
</dbReference>
<keyword evidence="1" id="KW-0677">Repeat</keyword>
<reference evidence="6" key="1">
    <citation type="submission" date="2022-11" db="EMBL/GenBank/DDBJ databases">
        <authorList>
            <person name="Kikuchi T."/>
        </authorList>
    </citation>
    <scope>NUCLEOTIDE SEQUENCE</scope>
    <source>
        <strain evidence="6">PS1010</strain>
    </source>
</reference>